<dbReference type="Proteomes" id="UP000738376">
    <property type="component" value="Unassembled WGS sequence"/>
</dbReference>
<dbReference type="Pfam" id="PF00535">
    <property type="entry name" value="Glycos_transf_2"/>
    <property type="match status" value="1"/>
</dbReference>
<dbReference type="PANTHER" id="PTHR43685">
    <property type="entry name" value="GLYCOSYLTRANSFERASE"/>
    <property type="match status" value="1"/>
</dbReference>
<feature type="domain" description="Glycosyltransferase 2-like" evidence="1">
    <location>
        <begin position="6"/>
        <end position="124"/>
    </location>
</feature>
<gene>
    <name evidence="2" type="ORF">HC246_11435</name>
</gene>
<comment type="caution">
    <text evidence="2">The sequence shown here is derived from an EMBL/GenBank/DDBJ whole genome shotgun (WGS) entry which is preliminary data.</text>
</comment>
<evidence type="ECO:0000313" key="3">
    <source>
        <dbReference type="Proteomes" id="UP000738376"/>
    </source>
</evidence>
<evidence type="ECO:0000259" key="1">
    <source>
        <dbReference type="Pfam" id="PF00535"/>
    </source>
</evidence>
<accession>A0ABX1LSX8</accession>
<dbReference type="EMBL" id="JAAVJL010000001">
    <property type="protein sequence ID" value="NMF58615.1"/>
    <property type="molecule type" value="Genomic_DNA"/>
</dbReference>
<dbReference type="InterPro" id="IPR029044">
    <property type="entry name" value="Nucleotide-diphossugar_trans"/>
</dbReference>
<dbReference type="SUPFAM" id="SSF53448">
    <property type="entry name" value="Nucleotide-diphospho-sugar transferases"/>
    <property type="match status" value="1"/>
</dbReference>
<name>A0ABX1LSX8_9CYAN</name>
<dbReference type="Gene3D" id="3.90.550.10">
    <property type="entry name" value="Spore Coat Polysaccharide Biosynthesis Protein SpsA, Chain A"/>
    <property type="match status" value="1"/>
</dbReference>
<dbReference type="InterPro" id="IPR050834">
    <property type="entry name" value="Glycosyltransf_2"/>
</dbReference>
<proteinExistence type="predicted"/>
<organism evidence="2 3">
    <name type="scientific">Pseudanabaena yagii GIHE-NHR1</name>
    <dbReference type="NCBI Taxonomy" id="2722753"/>
    <lineage>
        <taxon>Bacteria</taxon>
        <taxon>Bacillati</taxon>
        <taxon>Cyanobacteriota</taxon>
        <taxon>Cyanophyceae</taxon>
        <taxon>Pseudanabaenales</taxon>
        <taxon>Pseudanabaenaceae</taxon>
        <taxon>Pseudanabaena</taxon>
        <taxon>Pseudanabaena yagii</taxon>
    </lineage>
</organism>
<keyword evidence="3" id="KW-1185">Reference proteome</keyword>
<sequence>MTCCYILLPVHNRREITHNFIKCLNLQTYSNYRLILIDDGSTDGTAQMAQSQIEDLTIITGTGNWWWAGGLQQGINWLKANSPNDEDAVLMINNDVTIKPDFLEIGIKLLQAMPNTLLQAQAYSSDEIDVCLDCGLNIDLNTLTFDQASSAAEINCLCTRGLFMRWQDLQRVGDFYPQILPHYLSDYEFTIRAYRKGLSLKTHPDLKLWLNEKTTGFHPKKGDFPIATIWKRYFSRRSSANKIDWTMFVLLTSPKRSLLANLGRVWLRGLINLFAQKSL</sequence>
<dbReference type="RefSeq" id="WP_169363496.1">
    <property type="nucleotide sequence ID" value="NZ_JAAVJL010000001.1"/>
</dbReference>
<evidence type="ECO:0000313" key="2">
    <source>
        <dbReference type="EMBL" id="NMF58615.1"/>
    </source>
</evidence>
<dbReference type="PANTHER" id="PTHR43685:SF3">
    <property type="entry name" value="SLR2126 PROTEIN"/>
    <property type="match status" value="1"/>
</dbReference>
<dbReference type="InterPro" id="IPR001173">
    <property type="entry name" value="Glyco_trans_2-like"/>
</dbReference>
<protein>
    <submittedName>
        <fullName evidence="2">Glycosyltransferase family 2 protein</fullName>
    </submittedName>
</protein>
<reference evidence="2 3" key="1">
    <citation type="submission" date="2020-03" db="EMBL/GenBank/DDBJ databases">
        <title>Draft Genome Sequence of 2-Methylisoborneol Producing Pseudanabaena yagii Strain GIHE-NHR1 Isolated from North Han River in South Korea.</title>
        <authorList>
            <person name="Jeong J."/>
        </authorList>
    </citation>
    <scope>NUCLEOTIDE SEQUENCE [LARGE SCALE GENOMIC DNA]</scope>
    <source>
        <strain evidence="2 3">GIHE-NHR1</strain>
    </source>
</reference>